<dbReference type="PANTHER" id="PTHR11135:SF2">
    <property type="entry name" value="ELONGATOR COMPLEX PROTEIN 3"/>
    <property type="match status" value="1"/>
</dbReference>
<name>U6GK85_EIMAC</name>
<accession>U6GK85</accession>
<evidence type="ECO:0000256" key="7">
    <source>
        <dbReference type="SAM" id="Phobius"/>
    </source>
</evidence>
<dbReference type="GO" id="GO:0046872">
    <property type="term" value="F:metal ion binding"/>
    <property type="evidence" value="ECO:0007669"/>
    <property type="project" value="UniProtKB-KW"/>
</dbReference>
<keyword evidence="7" id="KW-0812">Transmembrane</keyword>
<dbReference type="OMA" id="RANQNGW"/>
<dbReference type="GO" id="GO:0005634">
    <property type="term" value="C:nucleus"/>
    <property type="evidence" value="ECO:0007669"/>
    <property type="project" value="TreeGrafter"/>
</dbReference>
<keyword evidence="5" id="KW-0411">Iron-sulfur</keyword>
<keyword evidence="3" id="KW-0479">Metal-binding</keyword>
<reference evidence="9" key="2">
    <citation type="submission" date="2013-10" db="EMBL/GenBank/DDBJ databases">
        <authorList>
            <person name="Aslett M."/>
        </authorList>
    </citation>
    <scope>NUCLEOTIDE SEQUENCE</scope>
    <source>
        <strain evidence="9">Houghton</strain>
    </source>
</reference>
<dbReference type="Pfam" id="PF16199">
    <property type="entry name" value="Radical_SAM_C"/>
    <property type="match status" value="1"/>
</dbReference>
<evidence type="ECO:0000256" key="6">
    <source>
        <dbReference type="SAM" id="MobiDB-lite"/>
    </source>
</evidence>
<feature type="region of interest" description="Disordered" evidence="6">
    <location>
        <begin position="659"/>
        <end position="700"/>
    </location>
</feature>
<dbReference type="GO" id="GO:0051539">
    <property type="term" value="F:4 iron, 4 sulfur cluster binding"/>
    <property type="evidence" value="ECO:0007669"/>
    <property type="project" value="UniProtKB-KW"/>
</dbReference>
<feature type="domain" description="Radical SAM C-terminal extension" evidence="8">
    <location>
        <begin position="384"/>
        <end position="465"/>
    </location>
</feature>
<organism evidence="9 10">
    <name type="scientific">Eimeria acervulina</name>
    <name type="common">Coccidian parasite</name>
    <dbReference type="NCBI Taxonomy" id="5801"/>
    <lineage>
        <taxon>Eukaryota</taxon>
        <taxon>Sar</taxon>
        <taxon>Alveolata</taxon>
        <taxon>Apicomplexa</taxon>
        <taxon>Conoidasida</taxon>
        <taxon>Coccidia</taxon>
        <taxon>Eucoccidiorida</taxon>
        <taxon>Eimeriorina</taxon>
        <taxon>Eimeriidae</taxon>
        <taxon>Eimeria</taxon>
    </lineage>
</organism>
<evidence type="ECO:0000256" key="5">
    <source>
        <dbReference type="ARBA" id="ARBA00023014"/>
    </source>
</evidence>
<evidence type="ECO:0000256" key="1">
    <source>
        <dbReference type="ARBA" id="ARBA00022485"/>
    </source>
</evidence>
<dbReference type="InterPro" id="IPR032432">
    <property type="entry name" value="Radical_SAM_C"/>
</dbReference>
<evidence type="ECO:0000259" key="8">
    <source>
        <dbReference type="Pfam" id="PF16199"/>
    </source>
</evidence>
<dbReference type="PANTHER" id="PTHR11135">
    <property type="entry name" value="HISTONE ACETYLTRANSFERASE-RELATED"/>
    <property type="match status" value="1"/>
</dbReference>
<proteinExistence type="predicted"/>
<evidence type="ECO:0000313" key="9">
    <source>
        <dbReference type="EMBL" id="CDI80565.1"/>
    </source>
</evidence>
<feature type="compositionally biased region" description="Basic residues" evidence="6">
    <location>
        <begin position="664"/>
        <end position="682"/>
    </location>
</feature>
<evidence type="ECO:0000313" key="10">
    <source>
        <dbReference type="Proteomes" id="UP000018050"/>
    </source>
</evidence>
<dbReference type="SUPFAM" id="SSF102114">
    <property type="entry name" value="Radical SAM enzymes"/>
    <property type="match status" value="1"/>
</dbReference>
<feature type="compositionally biased region" description="Low complexity" evidence="6">
    <location>
        <begin position="1"/>
        <end position="29"/>
    </location>
</feature>
<keyword evidence="4" id="KW-0408">Iron</keyword>
<evidence type="ECO:0000256" key="3">
    <source>
        <dbReference type="ARBA" id="ARBA00022723"/>
    </source>
</evidence>
<keyword evidence="1" id="KW-0004">4Fe-4S</keyword>
<dbReference type="OrthoDB" id="10265243at2759"/>
<sequence length="825" mass="91952">MDGIVANASTTITASATASARAGGSSSGSPTPEIRPSEPISAEHDAVEDETLRRWFPATCPDYKARCGEVKQLVKEDLEDPHRRKHLESFRQSMLEWEAYDPAVRNEMREETANAFLADLLNIRPTTNKEFNSATKSLRKKYKVAPAKSQLVAAYKRLLAAEANSHRNHDFAQMEPSGAELLDNQSCSEGLRNPMLESLMRRKAVRTNSGVLVITVLTAPGRFSCPQDCHYCPNEPGQPRSYLSTEPAVLRANQNGWSPLKQFHDRANTLKRNGHAVDKIEVLVLGGTWSGYPHDYQEEFIRDVYYAANVFGLPQPIREPLALEEEQNLNETAGCRIVGLTLGLVDAHVSQVDVHLMPDLPSSSPAADRQMFYYILSSPDLQADQWKIYPCEVTPFSTIEQWYKEGKFIPYADTDGEALLTLICSVKAAVHPWVRLNRVVRDIPNQSIIGGNNVTNLRQELSRELEGRHLRCKCIRCREVKDEQFDLGVAELCVRRYETNGGVEFFLSFETPDRKTIFGFLRLRLRARRVPRDCPFSVLNGAALLRELHVYGRLVPHGEAKSSDDLRPQHAGFGRRLIQAAEIVAMANGYMRMAVIAGIGTREYYRASGYELEDSYMVKNLTVVGLHAGRPDLLADQPKQLLIEYQDLQRAGAQLLLPLPPKASLKKRRDKQGNKGRGKAKGKAGAEETGEDAATVVSSEETRERARAFLTEYTTNVEPIDVPALLHRLKDKENAQLDAPGSPVPFTDKDTFAQYCNMYASLQKTQSPTASNRSALSALRLRLATWRSGANTDACRMSTLLAAATVATVAGVATVFLWIAARRRQ</sequence>
<dbReference type="GO" id="GO:0033588">
    <property type="term" value="C:elongator holoenzyme complex"/>
    <property type="evidence" value="ECO:0007669"/>
    <property type="project" value="TreeGrafter"/>
</dbReference>
<evidence type="ECO:0000256" key="2">
    <source>
        <dbReference type="ARBA" id="ARBA00022691"/>
    </source>
</evidence>
<dbReference type="GeneID" id="25269650"/>
<dbReference type="EMBL" id="HG671243">
    <property type="protein sequence ID" value="CDI80565.1"/>
    <property type="molecule type" value="Genomic_DNA"/>
</dbReference>
<dbReference type="InterPro" id="IPR058240">
    <property type="entry name" value="rSAM_sf"/>
</dbReference>
<dbReference type="GO" id="GO:0002926">
    <property type="term" value="P:tRNA wobble base 5-methoxycarbonylmethyl-2-thiouridinylation"/>
    <property type="evidence" value="ECO:0007669"/>
    <property type="project" value="TreeGrafter"/>
</dbReference>
<dbReference type="InterPro" id="IPR039661">
    <property type="entry name" value="ELP3"/>
</dbReference>
<keyword evidence="10" id="KW-1185">Reference proteome</keyword>
<reference evidence="9" key="1">
    <citation type="submission" date="2013-10" db="EMBL/GenBank/DDBJ databases">
        <title>Genomic analysis of the causative agents of coccidiosis in chickens.</title>
        <authorList>
            <person name="Reid A.J."/>
            <person name="Blake D."/>
            <person name="Billington K."/>
            <person name="Browne H."/>
            <person name="Dunn M."/>
            <person name="Hung S."/>
            <person name="Kawahara F."/>
            <person name="Miranda-Saavedra D."/>
            <person name="Mourier T."/>
            <person name="Nagra H."/>
            <person name="Otto T.D."/>
            <person name="Rawlings N."/>
            <person name="Sanchez A."/>
            <person name="Sanders M."/>
            <person name="Subramaniam C."/>
            <person name="Tay Y."/>
            <person name="Dear P."/>
            <person name="Doerig C."/>
            <person name="Gruber A."/>
            <person name="Parkinson J."/>
            <person name="Shirley M."/>
            <person name="Wan K.L."/>
            <person name="Berriman M."/>
            <person name="Tomley F."/>
            <person name="Pain A."/>
        </authorList>
    </citation>
    <scope>NUCLEOTIDE SEQUENCE</scope>
    <source>
        <strain evidence="9">Houghton</strain>
    </source>
</reference>
<keyword evidence="2" id="KW-0949">S-adenosyl-L-methionine</keyword>
<feature type="region of interest" description="Disordered" evidence="6">
    <location>
        <begin position="1"/>
        <end position="46"/>
    </location>
</feature>
<dbReference type="GO" id="GO:0005737">
    <property type="term" value="C:cytoplasm"/>
    <property type="evidence" value="ECO:0007669"/>
    <property type="project" value="TreeGrafter"/>
</dbReference>
<keyword evidence="7" id="KW-0472">Membrane</keyword>
<dbReference type="AlphaFoldDB" id="U6GK85"/>
<dbReference type="Proteomes" id="UP000018050">
    <property type="component" value="Unassembled WGS sequence"/>
</dbReference>
<dbReference type="VEuPathDB" id="ToxoDB:EAH_00015800"/>
<feature type="transmembrane region" description="Helical" evidence="7">
    <location>
        <begin position="800"/>
        <end position="821"/>
    </location>
</feature>
<evidence type="ECO:0000256" key="4">
    <source>
        <dbReference type="ARBA" id="ARBA00023004"/>
    </source>
</evidence>
<dbReference type="RefSeq" id="XP_013249501.1">
    <property type="nucleotide sequence ID" value="XM_013394047.1"/>
</dbReference>
<protein>
    <submittedName>
        <fullName evidence="9">Elongator complex protein 3, putative</fullName>
    </submittedName>
</protein>
<keyword evidence="7" id="KW-1133">Transmembrane helix</keyword>
<gene>
    <name evidence="9" type="ORF">EAH_00015800</name>
</gene>